<evidence type="ECO:0000313" key="2">
    <source>
        <dbReference type="Proteomes" id="UP000184518"/>
    </source>
</evidence>
<gene>
    <name evidence="1" type="ORF">SAMN05443633_12118</name>
</gene>
<reference evidence="2" key="1">
    <citation type="submission" date="2016-11" db="EMBL/GenBank/DDBJ databases">
        <authorList>
            <person name="Varghese N."/>
            <person name="Submissions S."/>
        </authorList>
    </citation>
    <scope>NUCLEOTIDE SEQUENCE [LARGE SCALE GENOMIC DNA]</scope>
    <source>
        <strain evidence="2">DSM 27619</strain>
    </source>
</reference>
<dbReference type="STRING" id="1416778.SAMN05443633_12118"/>
<protein>
    <submittedName>
        <fullName evidence="1">Uncharacterized protein</fullName>
    </submittedName>
</protein>
<name>A0A1M5M607_9FLAO</name>
<dbReference type="Proteomes" id="UP000184518">
    <property type="component" value="Unassembled WGS sequence"/>
</dbReference>
<keyword evidence="2" id="KW-1185">Reference proteome</keyword>
<accession>A0A1M5M607</accession>
<dbReference type="RefSeq" id="WP_378157979.1">
    <property type="nucleotide sequence ID" value="NZ_JBHSOO010000001.1"/>
</dbReference>
<organism evidence="1 2">
    <name type="scientific">Chryseobacterium arachidis</name>
    <dbReference type="NCBI Taxonomy" id="1416778"/>
    <lineage>
        <taxon>Bacteria</taxon>
        <taxon>Pseudomonadati</taxon>
        <taxon>Bacteroidota</taxon>
        <taxon>Flavobacteriia</taxon>
        <taxon>Flavobacteriales</taxon>
        <taxon>Weeksellaceae</taxon>
        <taxon>Chryseobacterium group</taxon>
        <taxon>Chryseobacterium</taxon>
    </lineage>
</organism>
<sequence>MVSIFNLHYTQALNEDIVFENLADESKLLIENINKLLPKAKIITKKECNQYALRRYGCIDNYTIVYLYNNKPILIDQKQFSSITAYISNGTEKESTYITKTRIYITDWENKKFIGKNILLSQEGKNESTPYLYKNEIEEIIKNYERK</sequence>
<evidence type="ECO:0000313" key="1">
    <source>
        <dbReference type="EMBL" id="SHG72173.1"/>
    </source>
</evidence>
<dbReference type="EMBL" id="FQUT01000021">
    <property type="protein sequence ID" value="SHG72173.1"/>
    <property type="molecule type" value="Genomic_DNA"/>
</dbReference>
<proteinExistence type="predicted"/>
<dbReference type="AlphaFoldDB" id="A0A1M5M607"/>